<evidence type="ECO:0000259" key="3">
    <source>
        <dbReference type="PROSITE" id="PS51898"/>
    </source>
</evidence>
<dbReference type="EMBL" id="CP149822">
    <property type="protein sequence ID" value="WZN43022.1"/>
    <property type="molecule type" value="Genomic_DNA"/>
</dbReference>
<dbReference type="Gene3D" id="1.10.443.10">
    <property type="entry name" value="Intergrase catalytic core"/>
    <property type="match status" value="1"/>
</dbReference>
<dbReference type="SUPFAM" id="SSF56349">
    <property type="entry name" value="DNA breaking-rejoining enzymes"/>
    <property type="match status" value="1"/>
</dbReference>
<dbReference type="Gene3D" id="1.10.150.130">
    <property type="match status" value="1"/>
</dbReference>
<dbReference type="InterPro" id="IPR013762">
    <property type="entry name" value="Integrase-like_cat_sf"/>
</dbReference>
<keyword evidence="1" id="KW-0238">DNA-binding</keyword>
<dbReference type="InterPro" id="IPR002104">
    <property type="entry name" value="Integrase_catalytic"/>
</dbReference>
<evidence type="ECO:0000256" key="1">
    <source>
        <dbReference type="ARBA" id="ARBA00023125"/>
    </source>
</evidence>
<organism evidence="4 5">
    <name type="scientific">Chitinophaga pollutisoli</name>
    <dbReference type="NCBI Taxonomy" id="3133966"/>
    <lineage>
        <taxon>Bacteria</taxon>
        <taxon>Pseudomonadati</taxon>
        <taxon>Bacteroidota</taxon>
        <taxon>Chitinophagia</taxon>
        <taxon>Chitinophagales</taxon>
        <taxon>Chitinophagaceae</taxon>
        <taxon>Chitinophaga</taxon>
    </lineage>
</organism>
<dbReference type="PROSITE" id="PS51898">
    <property type="entry name" value="TYR_RECOMBINASE"/>
    <property type="match status" value="1"/>
</dbReference>
<name>A0ABZ2YTW0_9BACT</name>
<evidence type="ECO:0000313" key="4">
    <source>
        <dbReference type="EMBL" id="WZN43022.1"/>
    </source>
</evidence>
<protein>
    <submittedName>
        <fullName evidence="4">Site-specific integrase</fullName>
    </submittedName>
</protein>
<dbReference type="Proteomes" id="UP001485459">
    <property type="component" value="Chromosome"/>
</dbReference>
<dbReference type="InterPro" id="IPR025269">
    <property type="entry name" value="SAM-like_dom"/>
</dbReference>
<keyword evidence="2" id="KW-0233">DNA recombination</keyword>
<sequence>MLLPIKPICPKNKVRRDGTGLIFIQYCGADNKKVLLNTEIAIPPKFWNRKFLRVMPDLPARYGRAADLGARLASLLRMVEDIISYAVKEKIPDVGAFLKQTFRPDFDPSGLFEAAELAAKTNPGINLDIYFQIEHYIQCKTGKVSPATINVFKTMKEHVLAYETYREAPITFDSFDYSFYEGFVDFLTYEYIQPRRKIPTKGLRLASIGKTVKHLRLFLRDRMRRKIIPPIDLSDFKILDEDADAIYLTSAEIMHIYGLDLADRPDLAPCRDLFVLGCLTGLRFSDFTSLKGSDIRKGMLHKKQEKSDHWVVVPLRKQAEEIFVERFREGVPVFSNVMFNRLIKEVAKLAGIVEPVRFTHKKGNKDIVTVRPKWGWVTSHTCRRSFCTNEFLAGTPVELIMRISGHKSLRDFYRYIRITPEEAGQKIKAIWLERGEIIDA</sequence>
<reference evidence="5" key="1">
    <citation type="submission" date="2024-03" db="EMBL/GenBank/DDBJ databases">
        <title>Chitinophaga horti sp. nov., isolated from garden soil.</title>
        <authorList>
            <person name="Lee D.S."/>
            <person name="Han D.M."/>
            <person name="Baek J.H."/>
            <person name="Choi D.G."/>
            <person name="Jeon J.H."/>
            <person name="Jeon C.O."/>
        </authorList>
    </citation>
    <scope>NUCLEOTIDE SEQUENCE [LARGE SCALE GENOMIC DNA]</scope>
    <source>
        <strain evidence="5">GPA1</strain>
    </source>
</reference>
<dbReference type="RefSeq" id="WP_341837844.1">
    <property type="nucleotide sequence ID" value="NZ_CP149822.1"/>
</dbReference>
<evidence type="ECO:0000256" key="2">
    <source>
        <dbReference type="ARBA" id="ARBA00023172"/>
    </source>
</evidence>
<gene>
    <name evidence="4" type="ORF">WJU16_08245</name>
</gene>
<dbReference type="Pfam" id="PF00589">
    <property type="entry name" value="Phage_integrase"/>
    <property type="match status" value="1"/>
</dbReference>
<dbReference type="InterPro" id="IPR010998">
    <property type="entry name" value="Integrase_recombinase_N"/>
</dbReference>
<keyword evidence="5" id="KW-1185">Reference proteome</keyword>
<dbReference type="InterPro" id="IPR011010">
    <property type="entry name" value="DNA_brk_join_enz"/>
</dbReference>
<feature type="domain" description="Tyr recombinase" evidence="3">
    <location>
        <begin position="243"/>
        <end position="428"/>
    </location>
</feature>
<accession>A0ABZ2YTW0</accession>
<dbReference type="Pfam" id="PF13102">
    <property type="entry name" value="Phage_int_SAM_5"/>
    <property type="match status" value="1"/>
</dbReference>
<evidence type="ECO:0000313" key="5">
    <source>
        <dbReference type="Proteomes" id="UP001485459"/>
    </source>
</evidence>
<proteinExistence type="predicted"/>